<evidence type="ECO:0000313" key="10">
    <source>
        <dbReference type="Proteomes" id="UP001370490"/>
    </source>
</evidence>
<evidence type="ECO:0000256" key="7">
    <source>
        <dbReference type="ARBA" id="ARBA00022833"/>
    </source>
</evidence>
<dbReference type="InterPro" id="IPR058981">
    <property type="entry name" value="MGRN1/RNF157-like_N"/>
</dbReference>
<protein>
    <recommendedName>
        <fullName evidence="2">RING-type E3 ubiquitin transferase</fullName>
        <ecNumber evidence="2">2.3.2.27</ecNumber>
    </recommendedName>
</protein>
<proteinExistence type="predicted"/>
<keyword evidence="4" id="KW-0479">Metal-binding</keyword>
<evidence type="ECO:0000256" key="2">
    <source>
        <dbReference type="ARBA" id="ARBA00012483"/>
    </source>
</evidence>
<organism evidence="9 10">
    <name type="scientific">Dillenia turbinata</name>
    <dbReference type="NCBI Taxonomy" id="194707"/>
    <lineage>
        <taxon>Eukaryota</taxon>
        <taxon>Viridiplantae</taxon>
        <taxon>Streptophyta</taxon>
        <taxon>Embryophyta</taxon>
        <taxon>Tracheophyta</taxon>
        <taxon>Spermatophyta</taxon>
        <taxon>Magnoliopsida</taxon>
        <taxon>eudicotyledons</taxon>
        <taxon>Gunneridae</taxon>
        <taxon>Pentapetalae</taxon>
        <taxon>Dilleniales</taxon>
        <taxon>Dilleniaceae</taxon>
        <taxon>Dillenia</taxon>
    </lineage>
</organism>
<dbReference type="Proteomes" id="UP001370490">
    <property type="component" value="Unassembled WGS sequence"/>
</dbReference>
<dbReference type="GO" id="GO:0008270">
    <property type="term" value="F:zinc ion binding"/>
    <property type="evidence" value="ECO:0007669"/>
    <property type="project" value="UniProtKB-KW"/>
</dbReference>
<dbReference type="AlphaFoldDB" id="A0AAN8UJF1"/>
<dbReference type="InterPro" id="IPR045194">
    <property type="entry name" value="MGRN1/RNF157-like"/>
</dbReference>
<dbReference type="EMBL" id="JBAMMX010000026">
    <property type="protein sequence ID" value="KAK6913879.1"/>
    <property type="molecule type" value="Genomic_DNA"/>
</dbReference>
<dbReference type="Pfam" id="PF26192">
    <property type="entry name" value="RNF157-like_N"/>
    <property type="match status" value="1"/>
</dbReference>
<reference evidence="9 10" key="1">
    <citation type="submission" date="2023-12" db="EMBL/GenBank/DDBJ databases">
        <title>A high-quality genome assembly for Dillenia turbinata (Dilleniales).</title>
        <authorList>
            <person name="Chanderbali A."/>
        </authorList>
    </citation>
    <scope>NUCLEOTIDE SEQUENCE [LARGE SCALE GENOMIC DNA]</scope>
    <source>
        <strain evidence="9">LSX21</strain>
        <tissue evidence="9">Leaf</tissue>
    </source>
</reference>
<feature type="domain" description="MGRN1/RNF157-like N-terminal" evidence="8">
    <location>
        <begin position="149"/>
        <end position="256"/>
    </location>
</feature>
<keyword evidence="10" id="KW-1185">Reference proteome</keyword>
<gene>
    <name evidence="9" type="ORF">RJ641_021200</name>
</gene>
<evidence type="ECO:0000259" key="8">
    <source>
        <dbReference type="Pfam" id="PF26192"/>
    </source>
</evidence>
<dbReference type="EC" id="2.3.2.27" evidence="2"/>
<keyword evidence="3" id="KW-0808">Transferase</keyword>
<evidence type="ECO:0000256" key="4">
    <source>
        <dbReference type="ARBA" id="ARBA00022723"/>
    </source>
</evidence>
<dbReference type="PANTHER" id="PTHR22996:SF4">
    <property type="entry name" value="E3 UBIQUITIN-PROTEIN LIGASE LUL4-RELATED"/>
    <property type="match status" value="1"/>
</dbReference>
<keyword evidence="5" id="KW-0863">Zinc-finger</keyword>
<dbReference type="GO" id="GO:0016567">
    <property type="term" value="P:protein ubiquitination"/>
    <property type="evidence" value="ECO:0007669"/>
    <property type="project" value="TreeGrafter"/>
</dbReference>
<keyword evidence="6" id="KW-0833">Ubl conjugation pathway</keyword>
<evidence type="ECO:0000256" key="6">
    <source>
        <dbReference type="ARBA" id="ARBA00022786"/>
    </source>
</evidence>
<evidence type="ECO:0000256" key="1">
    <source>
        <dbReference type="ARBA" id="ARBA00000900"/>
    </source>
</evidence>
<evidence type="ECO:0000256" key="5">
    <source>
        <dbReference type="ARBA" id="ARBA00022771"/>
    </source>
</evidence>
<sequence length="256" mass="29018">MGISWSNNRRRNNPYWHHPHYHRHHPHFIPSSSYYYPSENPPPPSSSTLPPQNYVFATNAPYPFYPPPQFPPPPPYYFSSGYSSCNCVAPPQVGRPNFPNFQASQNNAAGWPPGPAIRPAVAIAVGQAVQPLPPMYVEHQNAKKVRNDVNVHKDTIKVEVDENHPDCYLVSFVFDAMFNGSITIYYFAKEEANRRFSPLFPEAYTPEKIHFQQGLGQKFCQPSGTGIDLGFYELDDLSRPSPDEDVFPLVICAETY</sequence>
<dbReference type="GO" id="GO:0061630">
    <property type="term" value="F:ubiquitin protein ligase activity"/>
    <property type="evidence" value="ECO:0007669"/>
    <property type="project" value="UniProtKB-EC"/>
</dbReference>
<name>A0AAN8UJF1_9MAGN</name>
<comment type="catalytic activity">
    <reaction evidence="1">
        <text>S-ubiquitinyl-[E2 ubiquitin-conjugating enzyme]-L-cysteine + [acceptor protein]-L-lysine = [E2 ubiquitin-conjugating enzyme]-L-cysteine + N(6)-ubiquitinyl-[acceptor protein]-L-lysine.</text>
        <dbReference type="EC" id="2.3.2.27"/>
    </reaction>
</comment>
<comment type="caution">
    <text evidence="9">The sequence shown here is derived from an EMBL/GenBank/DDBJ whole genome shotgun (WGS) entry which is preliminary data.</text>
</comment>
<evidence type="ECO:0000256" key="3">
    <source>
        <dbReference type="ARBA" id="ARBA00022679"/>
    </source>
</evidence>
<evidence type="ECO:0000313" key="9">
    <source>
        <dbReference type="EMBL" id="KAK6913879.1"/>
    </source>
</evidence>
<dbReference type="PANTHER" id="PTHR22996">
    <property type="entry name" value="MAHOGUNIN"/>
    <property type="match status" value="1"/>
</dbReference>
<accession>A0AAN8UJF1</accession>
<keyword evidence="7" id="KW-0862">Zinc</keyword>